<dbReference type="Gene3D" id="1.10.10.10">
    <property type="entry name" value="Winged helix-like DNA-binding domain superfamily/Winged helix DNA-binding domain"/>
    <property type="match status" value="1"/>
</dbReference>
<dbReference type="InterPro" id="IPR036388">
    <property type="entry name" value="WH-like_DNA-bd_sf"/>
</dbReference>
<dbReference type="InterPro" id="IPR011006">
    <property type="entry name" value="CheY-like_superfamily"/>
</dbReference>
<accession>A0ABY9GUA4</accession>
<dbReference type="InterPro" id="IPR001789">
    <property type="entry name" value="Sig_transdc_resp-reg_receiver"/>
</dbReference>
<reference evidence="4 5" key="1">
    <citation type="submission" date="2023-02" db="EMBL/GenBank/DDBJ databases">
        <title>Evolution of Hrp T3SS in non-pathogenic Pseudomonas fluorescens.</title>
        <authorList>
            <person name="Liao K."/>
            <person name="Wei H."/>
            <person name="Gu Y."/>
        </authorList>
    </citation>
    <scope>NUCLEOTIDE SEQUENCE [LARGE SCALE GENOMIC DNA]</scope>
    <source>
        <strain evidence="4 5">FP607</strain>
    </source>
</reference>
<dbReference type="EMBL" id="CP117430">
    <property type="protein sequence ID" value="WLI19324.1"/>
    <property type="molecule type" value="Genomic_DNA"/>
</dbReference>
<dbReference type="Pfam" id="PF00072">
    <property type="entry name" value="Response_reg"/>
    <property type="match status" value="1"/>
</dbReference>
<name>A0ABY9GUA4_9PSED</name>
<evidence type="ECO:0000256" key="2">
    <source>
        <dbReference type="PROSITE-ProRule" id="PRU00169"/>
    </source>
</evidence>
<dbReference type="SUPFAM" id="SSF52172">
    <property type="entry name" value="CheY-like"/>
    <property type="match status" value="1"/>
</dbReference>
<feature type="domain" description="Response regulatory" evidence="3">
    <location>
        <begin position="3"/>
        <end position="120"/>
    </location>
</feature>
<feature type="modified residue" description="4-aspartylphosphate" evidence="2">
    <location>
        <position position="54"/>
    </location>
</feature>
<evidence type="ECO:0000313" key="4">
    <source>
        <dbReference type="EMBL" id="WLI19324.1"/>
    </source>
</evidence>
<dbReference type="RefSeq" id="WP_305425110.1">
    <property type="nucleotide sequence ID" value="NZ_CP117430.1"/>
</dbReference>
<keyword evidence="5" id="KW-1185">Reference proteome</keyword>
<keyword evidence="2" id="KW-0597">Phosphoprotein</keyword>
<gene>
    <name evidence="4" type="ORF">PSH88_04555</name>
</gene>
<dbReference type="PROSITE" id="PS50110">
    <property type="entry name" value="RESPONSE_REGULATORY"/>
    <property type="match status" value="1"/>
</dbReference>
<dbReference type="Gene3D" id="3.40.50.2300">
    <property type="match status" value="1"/>
</dbReference>
<dbReference type="SUPFAM" id="SSF46894">
    <property type="entry name" value="C-terminal effector domain of the bipartite response regulators"/>
    <property type="match status" value="1"/>
</dbReference>
<evidence type="ECO:0000313" key="5">
    <source>
        <dbReference type="Proteomes" id="UP001230768"/>
    </source>
</evidence>
<proteinExistence type="predicted"/>
<organism evidence="4 5">
    <name type="scientific">Pseudomonas wuhanensis</name>
    <dbReference type="NCBI Taxonomy" id="2954098"/>
    <lineage>
        <taxon>Bacteria</taxon>
        <taxon>Pseudomonadati</taxon>
        <taxon>Pseudomonadota</taxon>
        <taxon>Gammaproteobacteria</taxon>
        <taxon>Pseudomonadales</taxon>
        <taxon>Pseudomonadaceae</taxon>
        <taxon>Pseudomonas</taxon>
    </lineage>
</organism>
<sequence length="229" mass="26056">MRKIAIIEDSVDTNNALAGFCRSIGKDIVVEQFYDRESAEKAIVESSYSLIVLDIELSPERNAGVGILRTNIINHKTPVMVVSGLDPSLYRGVMRQLDVWDYMEKPIPPDGQEFIEMVLQVLRNNGAPNTEDKEALITYDHSTGKMRFKDKPLNIPQTAKSILWRIYDRRGSYVPYAGFYELVKSGRNPEAIRQHVKIIRDALEEVGESPEHVVVIRMKGVQWQDLVNP</sequence>
<evidence type="ECO:0000259" key="3">
    <source>
        <dbReference type="PROSITE" id="PS50110"/>
    </source>
</evidence>
<protein>
    <submittedName>
        <fullName evidence="4">Response regulator</fullName>
    </submittedName>
</protein>
<evidence type="ECO:0000256" key="1">
    <source>
        <dbReference type="ARBA" id="ARBA00023125"/>
    </source>
</evidence>
<dbReference type="SMART" id="SM00448">
    <property type="entry name" value="REC"/>
    <property type="match status" value="1"/>
</dbReference>
<dbReference type="InterPro" id="IPR016032">
    <property type="entry name" value="Sig_transdc_resp-reg_C-effctor"/>
</dbReference>
<dbReference type="Proteomes" id="UP001230768">
    <property type="component" value="Chromosome"/>
</dbReference>
<keyword evidence="1" id="KW-0238">DNA-binding</keyword>